<evidence type="ECO:0000256" key="2">
    <source>
        <dbReference type="ARBA" id="ARBA00010992"/>
    </source>
</evidence>
<dbReference type="Proteomes" id="UP000593564">
    <property type="component" value="Unassembled WGS sequence"/>
</dbReference>
<dbReference type="GO" id="GO:0016020">
    <property type="term" value="C:membrane"/>
    <property type="evidence" value="ECO:0007669"/>
    <property type="project" value="UniProtKB-SubCell"/>
</dbReference>
<evidence type="ECO:0000256" key="3">
    <source>
        <dbReference type="ARBA" id="ARBA00022448"/>
    </source>
</evidence>
<accession>A0A7J7HRB6</accession>
<dbReference type="InterPro" id="IPR005828">
    <property type="entry name" value="MFS_sugar_transport-like"/>
</dbReference>
<evidence type="ECO:0000313" key="10">
    <source>
        <dbReference type="Proteomes" id="UP000593564"/>
    </source>
</evidence>
<comment type="subcellular location">
    <subcellularLocation>
        <location evidence="1">Membrane</location>
    </subcellularLocation>
</comment>
<reference evidence="10" key="1">
    <citation type="journal article" date="2020" name="Nat. Commun.">
        <title>Genome assembly of wild tea tree DASZ reveals pedigree and selection history of tea varieties.</title>
        <authorList>
            <person name="Zhang W."/>
            <person name="Zhang Y."/>
            <person name="Qiu H."/>
            <person name="Guo Y."/>
            <person name="Wan H."/>
            <person name="Zhang X."/>
            <person name="Scossa F."/>
            <person name="Alseekh S."/>
            <person name="Zhang Q."/>
            <person name="Wang P."/>
            <person name="Xu L."/>
            <person name="Schmidt M.H."/>
            <person name="Jia X."/>
            <person name="Li D."/>
            <person name="Zhu A."/>
            <person name="Guo F."/>
            <person name="Chen W."/>
            <person name="Ni D."/>
            <person name="Usadel B."/>
            <person name="Fernie A.R."/>
            <person name="Wen W."/>
        </authorList>
    </citation>
    <scope>NUCLEOTIDE SEQUENCE [LARGE SCALE GENOMIC DNA]</scope>
    <source>
        <strain evidence="10">cv. G240</strain>
    </source>
</reference>
<gene>
    <name evidence="9" type="ORF">HYC85_007617</name>
</gene>
<proteinExistence type="inferred from homology"/>
<keyword evidence="6 8" id="KW-0472">Membrane</keyword>
<feature type="transmembrane region" description="Helical" evidence="8">
    <location>
        <begin position="195"/>
        <end position="216"/>
    </location>
</feature>
<name>A0A7J7HRB6_CAMSI</name>
<comment type="caution">
    <text evidence="9">The sequence shown here is derived from an EMBL/GenBank/DDBJ whole genome shotgun (WGS) entry which is preliminary data.</text>
</comment>
<evidence type="ECO:0000256" key="8">
    <source>
        <dbReference type="SAM" id="Phobius"/>
    </source>
</evidence>
<evidence type="ECO:0000256" key="1">
    <source>
        <dbReference type="ARBA" id="ARBA00004370"/>
    </source>
</evidence>
<dbReference type="InterPro" id="IPR045262">
    <property type="entry name" value="STP/PLT_plant"/>
</dbReference>
<dbReference type="Gene3D" id="1.20.1250.20">
    <property type="entry name" value="MFS general substrate transporter like domains"/>
    <property type="match status" value="1"/>
</dbReference>
<keyword evidence="3" id="KW-0813">Transport</keyword>
<dbReference type="PANTHER" id="PTHR23500">
    <property type="entry name" value="SOLUTE CARRIER FAMILY 2, FACILITATED GLUCOSE TRANSPORTER"/>
    <property type="match status" value="1"/>
</dbReference>
<dbReference type="Pfam" id="PF00083">
    <property type="entry name" value="Sugar_tr"/>
    <property type="match status" value="1"/>
</dbReference>
<comment type="similarity">
    <text evidence="7">Belongs to the major facilitator superfamily. Phosphate:H(+) symporter (TC 2.A.1.9) family.</text>
</comment>
<evidence type="ECO:0000256" key="5">
    <source>
        <dbReference type="ARBA" id="ARBA00022989"/>
    </source>
</evidence>
<evidence type="ECO:0000256" key="6">
    <source>
        <dbReference type="ARBA" id="ARBA00023136"/>
    </source>
</evidence>
<evidence type="ECO:0000256" key="4">
    <source>
        <dbReference type="ARBA" id="ARBA00022692"/>
    </source>
</evidence>
<dbReference type="PANTHER" id="PTHR23500:SF424">
    <property type="entry name" value="POLYOL TRANSPORTER 5"/>
    <property type="match status" value="1"/>
</dbReference>
<dbReference type="GO" id="GO:0015144">
    <property type="term" value="F:carbohydrate transmembrane transporter activity"/>
    <property type="evidence" value="ECO:0007669"/>
    <property type="project" value="InterPro"/>
</dbReference>
<dbReference type="InterPro" id="IPR036259">
    <property type="entry name" value="MFS_trans_sf"/>
</dbReference>
<protein>
    <recommendedName>
        <fullName evidence="11">Major facilitator superfamily (MFS) profile domain-containing protein</fullName>
    </recommendedName>
</protein>
<organism evidence="9 10">
    <name type="scientific">Camellia sinensis</name>
    <name type="common">Tea plant</name>
    <name type="synonym">Thea sinensis</name>
    <dbReference type="NCBI Taxonomy" id="4442"/>
    <lineage>
        <taxon>Eukaryota</taxon>
        <taxon>Viridiplantae</taxon>
        <taxon>Streptophyta</taxon>
        <taxon>Embryophyta</taxon>
        <taxon>Tracheophyta</taxon>
        <taxon>Spermatophyta</taxon>
        <taxon>Magnoliopsida</taxon>
        <taxon>eudicotyledons</taxon>
        <taxon>Gunneridae</taxon>
        <taxon>Pentapetalae</taxon>
        <taxon>asterids</taxon>
        <taxon>Ericales</taxon>
        <taxon>Theaceae</taxon>
        <taxon>Camellia</taxon>
    </lineage>
</organism>
<evidence type="ECO:0008006" key="11">
    <source>
        <dbReference type="Google" id="ProtNLM"/>
    </source>
</evidence>
<feature type="transmembrane region" description="Helical" evidence="8">
    <location>
        <begin position="106"/>
        <end position="128"/>
    </location>
</feature>
<keyword evidence="5 8" id="KW-1133">Transmembrane helix</keyword>
<dbReference type="AlphaFoldDB" id="A0A7J7HRB6"/>
<reference evidence="9 10" key="2">
    <citation type="submission" date="2020-07" db="EMBL/GenBank/DDBJ databases">
        <title>Genome assembly of wild tea tree DASZ reveals pedigree and selection history of tea varieties.</title>
        <authorList>
            <person name="Zhang W."/>
        </authorList>
    </citation>
    <scope>NUCLEOTIDE SEQUENCE [LARGE SCALE GENOMIC DNA]</scope>
    <source>
        <strain evidence="10">cv. G240</strain>
        <tissue evidence="9">Leaf</tissue>
    </source>
</reference>
<feature type="transmembrane region" description="Helical" evidence="8">
    <location>
        <begin position="245"/>
        <end position="266"/>
    </location>
</feature>
<evidence type="ECO:0000256" key="7">
    <source>
        <dbReference type="ARBA" id="ARBA00044504"/>
    </source>
</evidence>
<dbReference type="EMBL" id="JACBKZ010000003">
    <property type="protein sequence ID" value="KAF5954761.1"/>
    <property type="molecule type" value="Genomic_DNA"/>
</dbReference>
<keyword evidence="4 8" id="KW-0812">Transmembrane</keyword>
<dbReference type="SUPFAM" id="SSF103473">
    <property type="entry name" value="MFS general substrate transporter"/>
    <property type="match status" value="1"/>
</dbReference>
<keyword evidence="10" id="KW-1185">Reference proteome</keyword>
<comment type="similarity">
    <text evidence="2">Belongs to the major facilitator superfamily. Sugar transporter (TC 2.A.1.1) family.</text>
</comment>
<evidence type="ECO:0000313" key="9">
    <source>
        <dbReference type="EMBL" id="KAF5954761.1"/>
    </source>
</evidence>
<sequence>MGIINLHSLLGSAVRRRQNLRLGGPSVHHRHHRRNVLRRCHPDGLRHQLRLPHGGPLRHRHRCRVRPLDRPRLHCRSLSRRLPGFLTSFPEVFINCRYYFLSLHLGWRFMLGLGAIPSVFLELGVLAMSESPRWLILQGLLGDTMRVLDKTSDSKEEAQLRLADIKEAAGIPEDCNNDVVLVLKRSQGEGVWKELILLPTPTVLYILIASVGIHFFQQASGIDAVVLYNPKIFEKARITSKSDKLLATVAVGFTKTILILVATFLLDRVGRRPYDPVPRKSRFVIDDHRSLEEESGVGSCFGNHDGAIVRRNILDWDGGHRMGLQLGDFSIKVAGTRDQHESRSPP</sequence>